<keyword evidence="3" id="KW-1185">Reference proteome</keyword>
<reference evidence="1" key="1">
    <citation type="submission" date="2022-12" db="EMBL/GenBank/DDBJ databases">
        <title>Reclassification of two methanogenic archaea species isolated from the Kolyma lowland permafrost.</title>
        <authorList>
            <person name="Trubitsyn V.E."/>
            <person name="Rivkina E.M."/>
            <person name="Shcherbakova V.A."/>
        </authorList>
    </citation>
    <scope>NUCLEOTIDE SEQUENCE</scope>
    <source>
        <strain evidence="1">M2</strain>
        <strain evidence="2">MK4</strain>
    </source>
</reference>
<gene>
    <name evidence="2" type="ORF">O3H35_09125</name>
    <name evidence="1" type="ORF">O3H54_04005</name>
</gene>
<evidence type="ECO:0000313" key="2">
    <source>
        <dbReference type="EMBL" id="MCZ3372797.1"/>
    </source>
</evidence>
<name>A0A9E4ZVA3_9EURY</name>
<dbReference type="PANTHER" id="PTHR35024:SF4">
    <property type="entry name" value="POLYMER-FORMING CYTOSKELETAL PROTEIN"/>
    <property type="match status" value="1"/>
</dbReference>
<dbReference type="Pfam" id="PF04519">
    <property type="entry name" value="Bactofilin"/>
    <property type="match status" value="1"/>
</dbReference>
<evidence type="ECO:0000313" key="1">
    <source>
        <dbReference type="EMBL" id="MCZ3365042.1"/>
    </source>
</evidence>
<proteinExistence type="predicted"/>
<sequence>MEKSISDLKINGHGSSTGGKYNSVTINGNGSINGDLECVYLRINGQGNVKGSTKAESFKINGNSSIKGNLESEKIKVNGMTHIEGNLSVEDAETYGNITIGGDCNAEIFRVDGMFAVEGLLNAGELKLNLHGPSRAREIGGEKITVKKMGRFGLRGLKNFIWPHGHDKGLNADVIEGDDVYLENTHAKVVRGNNIELGPDCEIELVEYNESFKQDENTVVGTHRRI</sequence>
<dbReference type="RefSeq" id="WP_048080337.1">
    <property type="nucleotide sequence ID" value="NZ_JAPVER010000018.1"/>
</dbReference>
<dbReference type="PANTHER" id="PTHR35024">
    <property type="entry name" value="HYPOTHETICAL CYTOSOLIC PROTEIN"/>
    <property type="match status" value="1"/>
</dbReference>
<comment type="caution">
    <text evidence="1">The sequence shown here is derived from an EMBL/GenBank/DDBJ whole genome shotgun (WGS) entry which is preliminary data.</text>
</comment>
<dbReference type="Proteomes" id="UP001074446">
    <property type="component" value="Unassembled WGS sequence"/>
</dbReference>
<organism evidence="1 3">
    <name type="scientific">Methanobacterium veterum</name>
    <dbReference type="NCBI Taxonomy" id="408577"/>
    <lineage>
        <taxon>Archaea</taxon>
        <taxon>Methanobacteriati</taxon>
        <taxon>Methanobacteriota</taxon>
        <taxon>Methanomada group</taxon>
        <taxon>Methanobacteria</taxon>
        <taxon>Methanobacteriales</taxon>
        <taxon>Methanobacteriaceae</taxon>
        <taxon>Methanobacterium</taxon>
    </lineage>
</organism>
<protein>
    <submittedName>
        <fullName evidence="1">Polymer-forming cytoskeletal protein</fullName>
    </submittedName>
</protein>
<dbReference type="AlphaFoldDB" id="A0A9E4ZVA3"/>
<accession>A0A9E4ZVA3</accession>
<evidence type="ECO:0000313" key="3">
    <source>
        <dbReference type="Proteomes" id="UP001068021"/>
    </source>
</evidence>
<dbReference type="InterPro" id="IPR007607">
    <property type="entry name" value="BacA/B"/>
</dbReference>
<dbReference type="EMBL" id="JAPVER010000018">
    <property type="protein sequence ID" value="MCZ3365042.1"/>
    <property type="molecule type" value="Genomic_DNA"/>
</dbReference>
<dbReference type="Proteomes" id="UP001068021">
    <property type="component" value="Unassembled WGS sequence"/>
</dbReference>
<dbReference type="EMBL" id="JAPVES010000030">
    <property type="protein sequence ID" value="MCZ3372797.1"/>
    <property type="molecule type" value="Genomic_DNA"/>
</dbReference>